<protein>
    <submittedName>
        <fullName evidence="3">Uncharacterized protein</fullName>
    </submittedName>
</protein>
<evidence type="ECO:0000313" key="4">
    <source>
        <dbReference type="Proteomes" id="UP000192578"/>
    </source>
</evidence>
<proteinExistence type="predicted"/>
<feature type="chain" id="PRO_5010733510" evidence="2">
    <location>
        <begin position="26"/>
        <end position="99"/>
    </location>
</feature>
<evidence type="ECO:0000313" key="3">
    <source>
        <dbReference type="EMBL" id="OQV24825.1"/>
    </source>
</evidence>
<keyword evidence="2" id="KW-0732">Signal</keyword>
<name>A0A1W0XBE2_HYPEX</name>
<reference evidence="4" key="1">
    <citation type="submission" date="2017-01" db="EMBL/GenBank/DDBJ databases">
        <title>Comparative genomics of anhydrobiosis in the tardigrade Hypsibius dujardini.</title>
        <authorList>
            <person name="Yoshida Y."/>
            <person name="Koutsovoulos G."/>
            <person name="Laetsch D."/>
            <person name="Stevens L."/>
            <person name="Kumar S."/>
            <person name="Horikawa D."/>
            <person name="Ishino K."/>
            <person name="Komine S."/>
            <person name="Tomita M."/>
            <person name="Blaxter M."/>
            <person name="Arakawa K."/>
        </authorList>
    </citation>
    <scope>NUCLEOTIDE SEQUENCE [LARGE SCALE GENOMIC DNA]</scope>
    <source>
        <strain evidence="4">Z151</strain>
    </source>
</reference>
<evidence type="ECO:0000256" key="1">
    <source>
        <dbReference type="SAM" id="MobiDB-lite"/>
    </source>
</evidence>
<feature type="compositionally biased region" description="Basic and acidic residues" evidence="1">
    <location>
        <begin position="68"/>
        <end position="84"/>
    </location>
</feature>
<accession>A0A1W0XBE2</accession>
<feature type="region of interest" description="Disordered" evidence="1">
    <location>
        <begin position="56"/>
        <end position="99"/>
    </location>
</feature>
<comment type="caution">
    <text evidence="3">The sequence shown here is derived from an EMBL/GenBank/DDBJ whole genome shotgun (WGS) entry which is preliminary data.</text>
</comment>
<keyword evidence="4" id="KW-1185">Reference proteome</keyword>
<dbReference type="AlphaFoldDB" id="A0A1W0XBE2"/>
<sequence>MESRMLRFSLVLLALIVLNPSIVREAKCGAVFRWSQRNLPSNAYLRSQLSGFLPSETVPPPSVLPLGDETRHNQIPRREHDEAKSSIPTRKPMKNWYLG</sequence>
<organism evidence="3 4">
    <name type="scientific">Hypsibius exemplaris</name>
    <name type="common">Freshwater tardigrade</name>
    <dbReference type="NCBI Taxonomy" id="2072580"/>
    <lineage>
        <taxon>Eukaryota</taxon>
        <taxon>Metazoa</taxon>
        <taxon>Ecdysozoa</taxon>
        <taxon>Tardigrada</taxon>
        <taxon>Eutardigrada</taxon>
        <taxon>Parachela</taxon>
        <taxon>Hypsibioidea</taxon>
        <taxon>Hypsibiidae</taxon>
        <taxon>Hypsibius</taxon>
    </lineage>
</organism>
<dbReference type="Proteomes" id="UP000192578">
    <property type="component" value="Unassembled WGS sequence"/>
</dbReference>
<evidence type="ECO:0000256" key="2">
    <source>
        <dbReference type="SAM" id="SignalP"/>
    </source>
</evidence>
<dbReference type="EMBL" id="MTYJ01000005">
    <property type="protein sequence ID" value="OQV24825.1"/>
    <property type="molecule type" value="Genomic_DNA"/>
</dbReference>
<gene>
    <name evidence="3" type="ORF">BV898_01414</name>
</gene>
<feature type="signal peptide" evidence="2">
    <location>
        <begin position="1"/>
        <end position="25"/>
    </location>
</feature>